<evidence type="ECO:0000256" key="10">
    <source>
        <dbReference type="ARBA" id="ARBA00023145"/>
    </source>
</evidence>
<evidence type="ECO:0000256" key="1">
    <source>
        <dbReference type="ARBA" id="ARBA00004613"/>
    </source>
</evidence>
<dbReference type="PROSITE" id="PS00022">
    <property type="entry name" value="EGF_1"/>
    <property type="match status" value="1"/>
</dbReference>
<evidence type="ECO:0000256" key="2">
    <source>
        <dbReference type="ARBA" id="ARBA00022525"/>
    </source>
</evidence>
<comment type="caution">
    <text evidence="13">Lacks conserved residue(s) required for the propagation of feature annotation.</text>
</comment>
<name>A0A667ZE96_9TELE</name>
<proteinExistence type="predicted"/>
<feature type="domain" description="EGF-like" evidence="15">
    <location>
        <begin position="85"/>
        <end position="121"/>
    </location>
</feature>
<reference evidence="18" key="1">
    <citation type="submission" date="2019-06" db="EMBL/GenBank/DDBJ databases">
        <authorList>
            <consortium name="Wellcome Sanger Institute Data Sharing"/>
        </authorList>
    </citation>
    <scope>NUCLEOTIDE SEQUENCE [LARGE SCALE GENOMIC DNA]</scope>
</reference>
<dbReference type="PROSITE" id="PS00011">
    <property type="entry name" value="GLA_1"/>
    <property type="match status" value="1"/>
</dbReference>
<dbReference type="GO" id="GO:0005509">
    <property type="term" value="F:calcium ion binding"/>
    <property type="evidence" value="ECO:0007669"/>
    <property type="project" value="InterPro"/>
</dbReference>
<dbReference type="PROSITE" id="PS01186">
    <property type="entry name" value="EGF_2"/>
    <property type="match status" value="1"/>
</dbReference>
<dbReference type="InParanoid" id="A0A667ZE96"/>
<dbReference type="PROSITE" id="PS00134">
    <property type="entry name" value="TRYPSIN_HIS"/>
    <property type="match status" value="1"/>
</dbReference>
<dbReference type="InterPro" id="IPR001254">
    <property type="entry name" value="Trypsin_dom"/>
</dbReference>
<dbReference type="PIRSF" id="PIRSF001143">
    <property type="entry name" value="Factor_X"/>
    <property type="match status" value="1"/>
</dbReference>
<dbReference type="Pfam" id="PF14670">
    <property type="entry name" value="FXa_inhibition"/>
    <property type="match status" value="1"/>
</dbReference>
<reference evidence="18" key="3">
    <citation type="submission" date="2025-09" db="UniProtKB">
        <authorList>
            <consortium name="Ensembl"/>
        </authorList>
    </citation>
    <scope>IDENTIFICATION</scope>
</reference>
<dbReference type="SMART" id="SM00069">
    <property type="entry name" value="GLA"/>
    <property type="match status" value="1"/>
</dbReference>
<dbReference type="Pfam" id="PF00008">
    <property type="entry name" value="EGF"/>
    <property type="match status" value="1"/>
</dbReference>
<organism evidence="18 19">
    <name type="scientific">Myripristis murdjan</name>
    <name type="common">pinecone soldierfish</name>
    <dbReference type="NCBI Taxonomy" id="586833"/>
    <lineage>
        <taxon>Eukaryota</taxon>
        <taxon>Metazoa</taxon>
        <taxon>Chordata</taxon>
        <taxon>Craniata</taxon>
        <taxon>Vertebrata</taxon>
        <taxon>Euteleostomi</taxon>
        <taxon>Actinopterygii</taxon>
        <taxon>Neopterygii</taxon>
        <taxon>Teleostei</taxon>
        <taxon>Neoteleostei</taxon>
        <taxon>Acanthomorphata</taxon>
        <taxon>Holocentriformes</taxon>
        <taxon>Holocentridae</taxon>
        <taxon>Myripristis</taxon>
    </lineage>
</organism>
<evidence type="ECO:0000313" key="18">
    <source>
        <dbReference type="Ensembl" id="ENSMMDP00005041430.1"/>
    </source>
</evidence>
<gene>
    <name evidence="18" type="primary">F7</name>
    <name evidence="18" type="synonym">f7i</name>
</gene>
<evidence type="ECO:0000256" key="14">
    <source>
        <dbReference type="SAM" id="SignalP"/>
    </source>
</evidence>
<keyword evidence="19" id="KW-1185">Reference proteome</keyword>
<dbReference type="FunFam" id="2.10.25.10:FF:000321">
    <property type="entry name" value="Protein delta homolog 1"/>
    <property type="match status" value="1"/>
</dbReference>
<dbReference type="GO" id="GO:0006508">
    <property type="term" value="P:proteolysis"/>
    <property type="evidence" value="ECO:0007669"/>
    <property type="project" value="UniProtKB-KW"/>
</dbReference>
<feature type="domain" description="Peptidase S1" evidence="16">
    <location>
        <begin position="190"/>
        <end position="434"/>
    </location>
</feature>
<keyword evidence="2" id="KW-0964">Secreted</keyword>
<dbReference type="InterPro" id="IPR050442">
    <property type="entry name" value="Peptidase_S1_coag_factors"/>
</dbReference>
<dbReference type="InterPro" id="IPR035972">
    <property type="entry name" value="GLA-like_dom_SF"/>
</dbReference>
<dbReference type="CDD" id="cd00054">
    <property type="entry name" value="EGF_CA"/>
    <property type="match status" value="1"/>
</dbReference>
<keyword evidence="4" id="KW-0645">Protease</keyword>
<dbReference type="SMART" id="SM00020">
    <property type="entry name" value="Tryp_SPc"/>
    <property type="match status" value="1"/>
</dbReference>
<dbReference type="InterPro" id="IPR009003">
    <property type="entry name" value="Peptidase_S1_PA"/>
</dbReference>
<keyword evidence="10" id="KW-0865">Zymogen</keyword>
<dbReference type="PANTHER" id="PTHR24278:SF26">
    <property type="entry name" value="COAGULATION FACTOR VII"/>
    <property type="match status" value="1"/>
</dbReference>
<dbReference type="Ensembl" id="ENSMMDT00005042275.1">
    <property type="protein sequence ID" value="ENSMMDP00005041430.1"/>
    <property type="gene ID" value="ENSMMDG00005019128.1"/>
</dbReference>
<dbReference type="Gene3D" id="4.10.740.10">
    <property type="entry name" value="Coagulation Factor IX"/>
    <property type="match status" value="1"/>
</dbReference>
<dbReference type="PRINTS" id="PR00001">
    <property type="entry name" value="GLABLOOD"/>
</dbReference>
<dbReference type="Pfam" id="PF00089">
    <property type="entry name" value="Trypsin"/>
    <property type="match status" value="1"/>
</dbReference>
<evidence type="ECO:0000256" key="8">
    <source>
        <dbReference type="ARBA" id="ARBA00022801"/>
    </source>
</evidence>
<comment type="subcellular location">
    <subcellularLocation>
        <location evidence="1">Secreted</location>
    </subcellularLocation>
</comment>
<evidence type="ECO:0000256" key="12">
    <source>
        <dbReference type="ARBA" id="ARBA00023180"/>
    </source>
</evidence>
<evidence type="ECO:0000256" key="11">
    <source>
        <dbReference type="ARBA" id="ARBA00023157"/>
    </source>
</evidence>
<dbReference type="InterPro" id="IPR012224">
    <property type="entry name" value="Pept_S1A_FX"/>
</dbReference>
<evidence type="ECO:0000256" key="4">
    <source>
        <dbReference type="ARBA" id="ARBA00022670"/>
    </source>
</evidence>
<keyword evidence="5" id="KW-0165">Cleavage on pair of basic residues</keyword>
<dbReference type="SUPFAM" id="SSF57196">
    <property type="entry name" value="EGF/Laminin"/>
    <property type="match status" value="1"/>
</dbReference>
<dbReference type="InterPro" id="IPR001881">
    <property type="entry name" value="EGF-like_Ca-bd_dom"/>
</dbReference>
<evidence type="ECO:0000259" key="15">
    <source>
        <dbReference type="PROSITE" id="PS50026"/>
    </source>
</evidence>
<dbReference type="GO" id="GO:0005615">
    <property type="term" value="C:extracellular space"/>
    <property type="evidence" value="ECO:0007669"/>
    <property type="project" value="TreeGrafter"/>
</dbReference>
<dbReference type="Pfam" id="PF00594">
    <property type="entry name" value="Gla"/>
    <property type="match status" value="1"/>
</dbReference>
<keyword evidence="3 13" id="KW-0245">EGF-like domain</keyword>
<keyword evidence="9" id="KW-0106">Calcium</keyword>
<evidence type="ECO:0000256" key="3">
    <source>
        <dbReference type="ARBA" id="ARBA00022536"/>
    </source>
</evidence>
<dbReference type="InterPro" id="IPR017857">
    <property type="entry name" value="Coagulation_fac-like_Gla_dom"/>
</dbReference>
<dbReference type="InterPro" id="IPR000294">
    <property type="entry name" value="GLA_domain"/>
</dbReference>
<feature type="chain" id="PRO_5025678507" evidence="14">
    <location>
        <begin position="22"/>
        <end position="463"/>
    </location>
</feature>
<dbReference type="SMART" id="SM00179">
    <property type="entry name" value="EGF_CA"/>
    <property type="match status" value="1"/>
</dbReference>
<dbReference type="InterPro" id="IPR043504">
    <property type="entry name" value="Peptidase_S1_PA_chymotrypsin"/>
</dbReference>
<evidence type="ECO:0000256" key="13">
    <source>
        <dbReference type="PROSITE-ProRule" id="PRU00076"/>
    </source>
</evidence>
<keyword evidence="11 13" id="KW-1015">Disulfide bond</keyword>
<dbReference type="SUPFAM" id="SSF57630">
    <property type="entry name" value="GLA-domain"/>
    <property type="match status" value="1"/>
</dbReference>
<dbReference type="PROSITE" id="PS50998">
    <property type="entry name" value="GLA_2"/>
    <property type="match status" value="1"/>
</dbReference>
<dbReference type="GeneTree" id="ENSGT00940000154474"/>
<dbReference type="PROSITE" id="PS50026">
    <property type="entry name" value="EGF_3"/>
    <property type="match status" value="1"/>
</dbReference>
<keyword evidence="12" id="KW-0325">Glycoprotein</keyword>
<feature type="domain" description="Gla" evidence="17">
    <location>
        <begin position="39"/>
        <end position="85"/>
    </location>
</feature>
<evidence type="ECO:0000256" key="7">
    <source>
        <dbReference type="ARBA" id="ARBA00022737"/>
    </source>
</evidence>
<dbReference type="GO" id="GO:0004252">
    <property type="term" value="F:serine-type endopeptidase activity"/>
    <property type="evidence" value="ECO:0007669"/>
    <property type="project" value="InterPro"/>
</dbReference>
<sequence length="463" mass="49994">MCVCVCVCVCVVCCVCVCVCGVLFVPQDGAHSVLRSKRANSGFLEELQAGNLERECVEEICDYEEAREVFEDDALTRQFWQTYSGRRPCELKPCHNNGVCLAAGASFTCRCPEGFEGKFCQTVFEDSLQCLYLNGGCQHFCLAGAPKRSCSCAAGFSLADDGRGCVAQVEFPCGQVPPEEPQNQTVQTRLVGGNHCPHGECPWQVLVQHRGSSHCGGVLVRPDWVITAAHCIHGNDPQDLTVVAGEHNLDIEEGTEQRIPVSMAISHESYVPETGDSDVALLRLSRPVTLGRHAVPVCLPTKDLAERELMLVRYHVVSGWGKRTSGGNAEASGAPSDAPLSPVLRRLSVPLLPNDRCSQVADFNFTDNMLCAGYLEGQQPSCRGDDGSPLITLYGSTHFLTGVVGWGRGCAHPGYYGVYANMANFVDWAETTMEAPPTVAVANENLAVTPPYPTHLQSHAPST</sequence>
<dbReference type="PANTHER" id="PTHR24278">
    <property type="entry name" value="COAGULATION FACTOR"/>
    <property type="match status" value="1"/>
</dbReference>
<dbReference type="SMART" id="SM00181">
    <property type="entry name" value="EGF"/>
    <property type="match status" value="2"/>
</dbReference>
<protein>
    <submittedName>
        <fullName evidence="18">Coagulation factor VIIi</fullName>
    </submittedName>
</protein>
<evidence type="ECO:0000313" key="19">
    <source>
        <dbReference type="Proteomes" id="UP000472263"/>
    </source>
</evidence>
<dbReference type="Gene3D" id="2.40.10.10">
    <property type="entry name" value="Trypsin-like serine proteases"/>
    <property type="match status" value="2"/>
</dbReference>
<dbReference type="InterPro" id="IPR018114">
    <property type="entry name" value="TRYPSIN_HIS"/>
</dbReference>
<evidence type="ECO:0000259" key="16">
    <source>
        <dbReference type="PROSITE" id="PS50240"/>
    </source>
</evidence>
<accession>A0A667ZE96</accession>
<dbReference type="FunFam" id="2.40.10.10:FF:000013">
    <property type="entry name" value="Coagulation factor X"/>
    <property type="match status" value="1"/>
</dbReference>
<evidence type="ECO:0000256" key="9">
    <source>
        <dbReference type="ARBA" id="ARBA00022837"/>
    </source>
</evidence>
<dbReference type="GO" id="GO:0007596">
    <property type="term" value="P:blood coagulation"/>
    <property type="evidence" value="ECO:0007669"/>
    <property type="project" value="InterPro"/>
</dbReference>
<feature type="signal peptide" evidence="14">
    <location>
        <begin position="1"/>
        <end position="21"/>
    </location>
</feature>
<keyword evidence="6 14" id="KW-0732">Signal</keyword>
<dbReference type="Proteomes" id="UP000472263">
    <property type="component" value="Chromosome 2"/>
</dbReference>
<evidence type="ECO:0000256" key="5">
    <source>
        <dbReference type="ARBA" id="ARBA00022685"/>
    </source>
</evidence>
<dbReference type="InterPro" id="IPR000742">
    <property type="entry name" value="EGF"/>
</dbReference>
<keyword evidence="7" id="KW-0677">Repeat</keyword>
<feature type="disulfide bond" evidence="13">
    <location>
        <begin position="111"/>
        <end position="120"/>
    </location>
</feature>
<reference evidence="18" key="2">
    <citation type="submission" date="2025-08" db="UniProtKB">
        <authorList>
            <consortium name="Ensembl"/>
        </authorList>
    </citation>
    <scope>IDENTIFICATION</scope>
</reference>
<dbReference type="Gene3D" id="2.10.25.10">
    <property type="entry name" value="Laminin"/>
    <property type="match status" value="2"/>
</dbReference>
<keyword evidence="8" id="KW-0378">Hydrolase</keyword>
<dbReference type="PRINTS" id="PR00722">
    <property type="entry name" value="CHYMOTRYPSIN"/>
</dbReference>
<evidence type="ECO:0000256" key="6">
    <source>
        <dbReference type="ARBA" id="ARBA00022729"/>
    </source>
</evidence>
<dbReference type="FunFam" id="4.10.740.10:FF:000001">
    <property type="entry name" value="vitamin K-dependent protein S"/>
    <property type="match status" value="1"/>
</dbReference>
<dbReference type="InterPro" id="IPR001314">
    <property type="entry name" value="Peptidase_S1A"/>
</dbReference>
<dbReference type="AlphaFoldDB" id="A0A667ZE96"/>
<dbReference type="PROSITE" id="PS50240">
    <property type="entry name" value="TRYPSIN_DOM"/>
    <property type="match status" value="1"/>
</dbReference>
<evidence type="ECO:0000259" key="17">
    <source>
        <dbReference type="PROSITE" id="PS50998"/>
    </source>
</evidence>
<dbReference type="SUPFAM" id="SSF50494">
    <property type="entry name" value="Trypsin-like serine proteases"/>
    <property type="match status" value="1"/>
</dbReference>
<dbReference type="CDD" id="cd00190">
    <property type="entry name" value="Tryp_SPc"/>
    <property type="match status" value="1"/>
</dbReference>